<organism evidence="1 2">
    <name type="scientific">Clunio marinus</name>
    <dbReference type="NCBI Taxonomy" id="568069"/>
    <lineage>
        <taxon>Eukaryota</taxon>
        <taxon>Metazoa</taxon>
        <taxon>Ecdysozoa</taxon>
        <taxon>Arthropoda</taxon>
        <taxon>Hexapoda</taxon>
        <taxon>Insecta</taxon>
        <taxon>Pterygota</taxon>
        <taxon>Neoptera</taxon>
        <taxon>Endopterygota</taxon>
        <taxon>Diptera</taxon>
        <taxon>Nematocera</taxon>
        <taxon>Chironomoidea</taxon>
        <taxon>Chironomidae</taxon>
        <taxon>Clunio</taxon>
    </lineage>
</organism>
<sequence length="108" mass="12385">MNERKSDFESLCCYMEFAKVSHKGHDCKLKQVTPTVYYDCWQKCKALIAGNRTKRAELLEKLARGQQRSSGSYLNRKTPSTDAEGEWFMTMVTLSRDCSIADVCRTTT</sequence>
<dbReference type="AlphaFoldDB" id="A0A1J1J0K5"/>
<name>A0A1J1J0K5_9DIPT</name>
<dbReference type="STRING" id="568069.A0A1J1J0K5"/>
<evidence type="ECO:0000313" key="2">
    <source>
        <dbReference type="Proteomes" id="UP000183832"/>
    </source>
</evidence>
<gene>
    <name evidence="1" type="ORF">CLUMA_CG019413</name>
</gene>
<accession>A0A1J1J0K5</accession>
<dbReference type="GO" id="GO:0000209">
    <property type="term" value="P:protein polyubiquitination"/>
    <property type="evidence" value="ECO:0007669"/>
    <property type="project" value="TreeGrafter"/>
</dbReference>
<dbReference type="GO" id="GO:0005634">
    <property type="term" value="C:nucleus"/>
    <property type="evidence" value="ECO:0007669"/>
    <property type="project" value="TreeGrafter"/>
</dbReference>
<dbReference type="Proteomes" id="UP000183832">
    <property type="component" value="Unassembled WGS sequence"/>
</dbReference>
<dbReference type="GO" id="GO:0034450">
    <property type="term" value="F:ubiquitin-ubiquitin ligase activity"/>
    <property type="evidence" value="ECO:0007669"/>
    <property type="project" value="TreeGrafter"/>
</dbReference>
<reference evidence="1 2" key="1">
    <citation type="submission" date="2015-04" db="EMBL/GenBank/DDBJ databases">
        <authorList>
            <person name="Syromyatnikov M.Y."/>
            <person name="Popov V.N."/>
        </authorList>
    </citation>
    <scope>NUCLEOTIDE SEQUENCE [LARGE SCALE GENOMIC DNA]</scope>
</reference>
<keyword evidence="2" id="KW-1185">Reference proteome</keyword>
<evidence type="ECO:0000313" key="1">
    <source>
        <dbReference type="EMBL" id="CRL06059.1"/>
    </source>
</evidence>
<dbReference type="GO" id="GO:0005737">
    <property type="term" value="C:cytoplasm"/>
    <property type="evidence" value="ECO:0007669"/>
    <property type="project" value="TreeGrafter"/>
</dbReference>
<dbReference type="EMBL" id="CVRI01000066">
    <property type="protein sequence ID" value="CRL06059.1"/>
    <property type="molecule type" value="Genomic_DNA"/>
</dbReference>
<proteinExistence type="predicted"/>
<protein>
    <submittedName>
        <fullName evidence="1">CLUMA_CG019413, isoform A</fullName>
    </submittedName>
</protein>
<dbReference type="PANTHER" id="PTHR46276">
    <property type="entry name" value="E3 UBIQUITIN-PROTEIN LIGASE UBR5"/>
    <property type="match status" value="1"/>
</dbReference>
<dbReference type="GO" id="GO:0090263">
    <property type="term" value="P:positive regulation of canonical Wnt signaling pathway"/>
    <property type="evidence" value="ECO:0007669"/>
    <property type="project" value="TreeGrafter"/>
</dbReference>
<dbReference type="PANTHER" id="PTHR46276:SF1">
    <property type="entry name" value="E3 UBIQUITIN-PROTEIN LIGASE UBR5"/>
    <property type="match status" value="1"/>
</dbReference>